<gene>
    <name evidence="1" type="ORF">T05_5479</name>
</gene>
<dbReference type="EMBL" id="JYDJ01000130">
    <property type="protein sequence ID" value="KRX42974.1"/>
    <property type="molecule type" value="Genomic_DNA"/>
</dbReference>
<reference evidence="1 2" key="1">
    <citation type="submission" date="2015-01" db="EMBL/GenBank/DDBJ databases">
        <title>Evolution of Trichinella species and genotypes.</title>
        <authorList>
            <person name="Korhonen P.K."/>
            <person name="Edoardo P."/>
            <person name="Giuseppe L.R."/>
            <person name="Gasser R.B."/>
        </authorList>
    </citation>
    <scope>NUCLEOTIDE SEQUENCE [LARGE SCALE GENOMIC DNA]</scope>
    <source>
        <strain evidence="1">ISS417</strain>
    </source>
</reference>
<name>A0A0V0TVK9_9BILA</name>
<dbReference type="AlphaFoldDB" id="A0A0V0TVK9"/>
<dbReference type="OrthoDB" id="5916769at2759"/>
<evidence type="ECO:0000313" key="1">
    <source>
        <dbReference type="EMBL" id="KRX42974.1"/>
    </source>
</evidence>
<proteinExistence type="predicted"/>
<keyword evidence="2" id="KW-1185">Reference proteome</keyword>
<protein>
    <submittedName>
        <fullName evidence="1">Uncharacterized protein</fullName>
    </submittedName>
</protein>
<sequence>MLFDDLKDETELFEDVNFLELLCPIDSKLNCTKKELDCQNSLLQNKLWNVRLKLKCLKLWKTKRFTIFGFDQNKHEFKGGCKIADLVRHNQNLKKAIVFSLTEAVENNAQFKTFKNSVSDLRKTAIMFDEMQKQLNVLGYNQRSSLFRNVKEVFSIFAEQETTSKRFMGNAPKELCKMKRKDEEKMYQQALTLLTPFSKVCQKKKSKDERLLQVIRASLLIENIEIDCNNARIIIATTGNSSNKLCIKLNITELNYLISRSKFDVVDESTGNTIGTDISGNDLILFILKYARSGFLETQKFMHQHDCNLSSKQSF</sequence>
<organism evidence="1 2">
    <name type="scientific">Trichinella murrelli</name>
    <dbReference type="NCBI Taxonomy" id="144512"/>
    <lineage>
        <taxon>Eukaryota</taxon>
        <taxon>Metazoa</taxon>
        <taxon>Ecdysozoa</taxon>
        <taxon>Nematoda</taxon>
        <taxon>Enoplea</taxon>
        <taxon>Dorylaimia</taxon>
        <taxon>Trichinellida</taxon>
        <taxon>Trichinellidae</taxon>
        <taxon>Trichinella</taxon>
    </lineage>
</organism>
<dbReference type="Proteomes" id="UP000055048">
    <property type="component" value="Unassembled WGS sequence"/>
</dbReference>
<evidence type="ECO:0000313" key="2">
    <source>
        <dbReference type="Proteomes" id="UP000055048"/>
    </source>
</evidence>
<comment type="caution">
    <text evidence="1">The sequence shown here is derived from an EMBL/GenBank/DDBJ whole genome shotgun (WGS) entry which is preliminary data.</text>
</comment>
<accession>A0A0V0TVK9</accession>